<dbReference type="Proteomes" id="UP000198280">
    <property type="component" value="Unassembled WGS sequence"/>
</dbReference>
<evidence type="ECO:0000313" key="2">
    <source>
        <dbReference type="Proteomes" id="UP000198280"/>
    </source>
</evidence>
<dbReference type="EMBL" id="FZOF01000011">
    <property type="protein sequence ID" value="SNS94122.1"/>
    <property type="molecule type" value="Genomic_DNA"/>
</dbReference>
<keyword evidence="2" id="KW-1185">Reference proteome</keyword>
<name>A0A239IL59_9ACTN</name>
<gene>
    <name evidence="1" type="ORF">SAMN05216252_1115</name>
</gene>
<organism evidence="1 2">
    <name type="scientific">Actinacidiphila glaucinigra</name>
    <dbReference type="NCBI Taxonomy" id="235986"/>
    <lineage>
        <taxon>Bacteria</taxon>
        <taxon>Bacillati</taxon>
        <taxon>Actinomycetota</taxon>
        <taxon>Actinomycetes</taxon>
        <taxon>Kitasatosporales</taxon>
        <taxon>Streptomycetaceae</taxon>
        <taxon>Actinacidiphila</taxon>
    </lineage>
</organism>
<protein>
    <submittedName>
        <fullName evidence="1">Uncharacterized protein</fullName>
    </submittedName>
</protein>
<evidence type="ECO:0000313" key="1">
    <source>
        <dbReference type="EMBL" id="SNS94122.1"/>
    </source>
</evidence>
<accession>A0A239IL59</accession>
<sequence length="37" mass="3842">MARDNREIHGLTVVGVVIGTRTAVGIVRVRAGAPKDG</sequence>
<proteinExistence type="predicted"/>
<dbReference type="AlphaFoldDB" id="A0A239IL59"/>
<reference evidence="1 2" key="1">
    <citation type="submission" date="2017-06" db="EMBL/GenBank/DDBJ databases">
        <authorList>
            <person name="Kim H.J."/>
            <person name="Triplett B.A."/>
        </authorList>
    </citation>
    <scope>NUCLEOTIDE SEQUENCE [LARGE SCALE GENOMIC DNA]</scope>
    <source>
        <strain evidence="1 2">CGMCC 4.1858</strain>
    </source>
</reference>